<evidence type="ECO:0000313" key="1">
    <source>
        <dbReference type="EMBL" id="RDB18290.1"/>
    </source>
</evidence>
<proteinExistence type="predicted"/>
<dbReference type="EMBL" id="LUEZ02000106">
    <property type="protein sequence ID" value="RDB18290.1"/>
    <property type="molecule type" value="Genomic_DNA"/>
</dbReference>
<evidence type="ECO:0000313" key="2">
    <source>
        <dbReference type="Proteomes" id="UP000076154"/>
    </source>
</evidence>
<keyword evidence="2" id="KW-1185">Reference proteome</keyword>
<name>A0A369JAP7_HYPMA</name>
<dbReference type="Proteomes" id="UP000076154">
    <property type="component" value="Unassembled WGS sequence"/>
</dbReference>
<protein>
    <recommendedName>
        <fullName evidence="3">F-box domain-containing protein</fullName>
    </recommendedName>
</protein>
<organism evidence="1 2">
    <name type="scientific">Hypsizygus marmoreus</name>
    <name type="common">White beech mushroom</name>
    <name type="synonym">Agaricus marmoreus</name>
    <dbReference type="NCBI Taxonomy" id="39966"/>
    <lineage>
        <taxon>Eukaryota</taxon>
        <taxon>Fungi</taxon>
        <taxon>Dikarya</taxon>
        <taxon>Basidiomycota</taxon>
        <taxon>Agaricomycotina</taxon>
        <taxon>Agaricomycetes</taxon>
        <taxon>Agaricomycetidae</taxon>
        <taxon>Agaricales</taxon>
        <taxon>Tricholomatineae</taxon>
        <taxon>Lyophyllaceae</taxon>
        <taxon>Hypsizygus</taxon>
    </lineage>
</organism>
<comment type="caution">
    <text evidence="1">The sequence shown here is derived from an EMBL/GenBank/DDBJ whole genome shotgun (WGS) entry which is preliminary data.</text>
</comment>
<sequence length="417" mass="47589">MDDDSRSLAHLARTCWSFSDPALDILWRSQPNLWQLIHVMPSDLWVATTENAFPEDEVDEDDDFAVFFQVINFVRELRATDWERFDYYGRKIQALEYPNDDISNDINEDTVTVHEDILAALSSYRPVLNPLPNLKKLTLNLNLPHVPKCIPFIQCFLGPSITRIVVIMDHSDTMYPLYSMMSRLCPNIQTIRIHESSEMSDYSLDIFQLVSTSQHLVDVQFGHWIVPTPDVILHMGRLSSLRSWTEFRLPVGDDLLLFTTNDGQFSNLRVFGCYSYFERDASKVMDSMKCPFESLSLQLLMYSELPPTELISSMLRNHALPLSLTRFQLLSGDHRIPPGHAVDVYQSFEPLFTLRALQSLDIQLSPHHALGDSWLAAASRSWPLLQTLLIRTTVTRNATMTLGGLVPLVQGTSGNLQ</sequence>
<evidence type="ECO:0008006" key="3">
    <source>
        <dbReference type="Google" id="ProtNLM"/>
    </source>
</evidence>
<dbReference type="InParanoid" id="A0A369JAP7"/>
<reference evidence="1" key="1">
    <citation type="submission" date="2018-04" db="EMBL/GenBank/DDBJ databases">
        <title>Whole genome sequencing of Hypsizygus marmoreus.</title>
        <authorList>
            <person name="Choi I.-G."/>
            <person name="Min B."/>
            <person name="Kim J.-G."/>
            <person name="Kim S."/>
            <person name="Oh Y.-L."/>
            <person name="Kong W.-S."/>
            <person name="Park H."/>
            <person name="Jeong J."/>
            <person name="Song E.-S."/>
        </authorList>
    </citation>
    <scope>NUCLEOTIDE SEQUENCE [LARGE SCALE GENOMIC DNA]</scope>
    <source>
        <strain evidence="1">51987-8</strain>
    </source>
</reference>
<accession>A0A369JAP7</accession>
<dbReference type="AlphaFoldDB" id="A0A369JAP7"/>
<dbReference type="STRING" id="39966.A0A369JAP7"/>
<dbReference type="OrthoDB" id="3258386at2759"/>
<gene>
    <name evidence="1" type="ORF">Hypma_000540</name>
</gene>